<keyword evidence="6" id="KW-0254">Endocytosis</keyword>
<dbReference type="InterPro" id="IPR027267">
    <property type="entry name" value="AH/BAR_dom_sf"/>
</dbReference>
<evidence type="ECO:0000256" key="11">
    <source>
        <dbReference type="SAM" id="MobiDB-lite"/>
    </source>
</evidence>
<dbReference type="InterPro" id="IPR036028">
    <property type="entry name" value="SH3-like_dom_sf"/>
</dbReference>
<dbReference type="SMART" id="SM00326">
    <property type="entry name" value="SH3"/>
    <property type="match status" value="1"/>
</dbReference>
<comment type="function">
    <text evidence="1">Required presynaptically at the neuromuscular junction. Implicated in synaptic vesicle endocytosis.</text>
</comment>
<evidence type="ECO:0000256" key="4">
    <source>
        <dbReference type="ARBA" id="ARBA00018286"/>
    </source>
</evidence>
<accession>A0A834R3W4</accession>
<evidence type="ECO:0000256" key="7">
    <source>
        <dbReference type="ARBA" id="ARBA00023054"/>
    </source>
</evidence>
<dbReference type="PRINTS" id="PR00499">
    <property type="entry name" value="P67PHOX"/>
</dbReference>
<evidence type="ECO:0000259" key="13">
    <source>
        <dbReference type="PROSITE" id="PS51021"/>
    </source>
</evidence>
<feature type="region of interest" description="Disordered" evidence="11">
    <location>
        <begin position="489"/>
        <end position="533"/>
    </location>
</feature>
<dbReference type="GO" id="GO:0098793">
    <property type="term" value="C:presynapse"/>
    <property type="evidence" value="ECO:0007669"/>
    <property type="project" value="TreeGrafter"/>
</dbReference>
<reference evidence="15" key="3">
    <citation type="submission" date="2022-06" db="UniProtKB">
        <authorList>
            <consortium name="EnsemblMetazoa"/>
        </authorList>
    </citation>
    <scope>IDENTIFICATION</scope>
</reference>
<keyword evidence="7" id="KW-0175">Coiled coil</keyword>
<dbReference type="PROSITE" id="PS51021">
    <property type="entry name" value="BAR"/>
    <property type="match status" value="1"/>
</dbReference>
<dbReference type="Proteomes" id="UP000070412">
    <property type="component" value="Unassembled WGS sequence"/>
</dbReference>
<organism evidence="14">
    <name type="scientific">Sarcoptes scabiei</name>
    <name type="common">Itch mite</name>
    <name type="synonym">Acarus scabiei</name>
    <dbReference type="NCBI Taxonomy" id="52283"/>
    <lineage>
        <taxon>Eukaryota</taxon>
        <taxon>Metazoa</taxon>
        <taxon>Ecdysozoa</taxon>
        <taxon>Arthropoda</taxon>
        <taxon>Chelicerata</taxon>
        <taxon>Arachnida</taxon>
        <taxon>Acari</taxon>
        <taxon>Acariformes</taxon>
        <taxon>Sarcoptiformes</taxon>
        <taxon>Astigmata</taxon>
        <taxon>Psoroptidia</taxon>
        <taxon>Sarcoptoidea</taxon>
        <taxon>Sarcoptidae</taxon>
        <taxon>Sarcoptinae</taxon>
        <taxon>Sarcoptes</taxon>
    </lineage>
</organism>
<dbReference type="FunFam" id="2.30.30.40:FF:000072">
    <property type="entry name" value="Unconventional Myosin IB"/>
    <property type="match status" value="1"/>
</dbReference>
<keyword evidence="8" id="KW-0472">Membrane</keyword>
<feature type="domain" description="SH3" evidence="12">
    <location>
        <begin position="530"/>
        <end position="589"/>
    </location>
</feature>
<dbReference type="CDD" id="cd11803">
    <property type="entry name" value="SH3_Endophilin_A"/>
    <property type="match status" value="1"/>
</dbReference>
<dbReference type="EMBL" id="WVUK01000065">
    <property type="protein sequence ID" value="KAF7489199.1"/>
    <property type="molecule type" value="Genomic_DNA"/>
</dbReference>
<dbReference type="InterPro" id="IPR004148">
    <property type="entry name" value="BAR_dom"/>
</dbReference>
<dbReference type="EnsemblMetazoa" id="SSS_9160s_mrna">
    <property type="protein sequence ID" value="KAF7489199.1"/>
    <property type="gene ID" value="SSS_9160"/>
</dbReference>
<name>A0A834R3W4_SARSC</name>
<dbReference type="CDD" id="cd07592">
    <property type="entry name" value="BAR_Endophilin_A"/>
    <property type="match status" value="1"/>
</dbReference>
<dbReference type="Gene3D" id="2.30.30.40">
    <property type="entry name" value="SH3 Domains"/>
    <property type="match status" value="1"/>
</dbReference>
<protein>
    <recommendedName>
        <fullName evidence="4">Endophilin-A</fullName>
    </recommendedName>
    <alternativeName>
        <fullName evidence="9">SH3 domain-containing GRB2-like protein</fullName>
    </alternativeName>
</protein>
<dbReference type="GO" id="GO:0098978">
    <property type="term" value="C:glutamatergic synapse"/>
    <property type="evidence" value="ECO:0007669"/>
    <property type="project" value="TreeGrafter"/>
</dbReference>
<comment type="similarity">
    <text evidence="3">Belongs to the endophilin family.</text>
</comment>
<evidence type="ECO:0000313" key="16">
    <source>
        <dbReference type="Proteomes" id="UP000070412"/>
    </source>
</evidence>
<dbReference type="GO" id="GO:0005737">
    <property type="term" value="C:cytoplasm"/>
    <property type="evidence" value="ECO:0007669"/>
    <property type="project" value="InterPro"/>
</dbReference>
<dbReference type="PANTHER" id="PTHR14167:SF81">
    <property type="entry name" value="ENDOPHILIN-A"/>
    <property type="match status" value="1"/>
</dbReference>
<reference evidence="14" key="2">
    <citation type="submission" date="2020-01" db="EMBL/GenBank/DDBJ databases">
        <authorList>
            <person name="Korhonen P.K.K."/>
            <person name="Guangxu M.G."/>
            <person name="Wang T.W."/>
            <person name="Stroehlein A.J.S."/>
            <person name="Young N.D."/>
            <person name="Ang C.-S.A."/>
            <person name="Fernando D.W.F."/>
            <person name="Lu H.L."/>
            <person name="Taylor S.T."/>
            <person name="Ehtesham M.E.M."/>
            <person name="Najaraj S.H.N."/>
            <person name="Harsha G.H.G."/>
            <person name="Madugundu A.M."/>
            <person name="Renuse S.R."/>
            <person name="Holt D.H."/>
            <person name="Pandey A.P."/>
            <person name="Papenfuss A.P."/>
            <person name="Gasser R.B.G."/>
            <person name="Fischer K.F."/>
        </authorList>
    </citation>
    <scope>NUCLEOTIDE SEQUENCE</scope>
    <source>
        <strain evidence="14">SSS_KF_BRIS2020</strain>
    </source>
</reference>
<evidence type="ECO:0000313" key="14">
    <source>
        <dbReference type="EMBL" id="KAF7489199.1"/>
    </source>
</evidence>
<evidence type="ECO:0000256" key="8">
    <source>
        <dbReference type="ARBA" id="ARBA00023136"/>
    </source>
</evidence>
<reference evidence="16" key="1">
    <citation type="journal article" date="2020" name="PLoS Negl. Trop. Dis.">
        <title>High-quality nuclear genome for Sarcoptes scabiei-A critical resource for a neglected parasite.</title>
        <authorList>
            <person name="Korhonen P.K."/>
            <person name="Gasser R.B."/>
            <person name="Ma G."/>
            <person name="Wang T."/>
            <person name="Stroehlein A.J."/>
            <person name="Young N.D."/>
            <person name="Ang C.S."/>
            <person name="Fernando D.D."/>
            <person name="Lu H.C."/>
            <person name="Taylor S."/>
            <person name="Reynolds S.L."/>
            <person name="Mofiz E."/>
            <person name="Najaraj S.H."/>
            <person name="Gowda H."/>
            <person name="Madugundu A."/>
            <person name="Renuse S."/>
            <person name="Holt D."/>
            <person name="Pandey A."/>
            <person name="Papenfuss A.T."/>
            <person name="Fischer K."/>
        </authorList>
    </citation>
    <scope>NUCLEOTIDE SEQUENCE [LARGE SCALE GENOMIC DNA]</scope>
</reference>
<dbReference type="SUPFAM" id="SSF103657">
    <property type="entry name" value="BAR/IMD domain-like"/>
    <property type="match status" value="1"/>
</dbReference>
<keyword evidence="16" id="KW-1185">Reference proteome</keyword>
<sequence length="590" mass="66419">MALAGLKKQFNKANQYMNEKIGGVEGTKFNDEYTQLERRTDLTCELVDDLINRTKEYLQPNPASRTKLMVSSKLKGVPGKPHSYPQPEGILADAMCKYGKEINEESGFAKSLIEMGEALREMAEVKYALEDNVKQNFLEPLTHLQAKDLKDVLFHRKKLEGRRLDYDCKKRKKQKGTHFTEEEIRMAEEKLEESYNLASMGMHNLLQNEVEQMSQICVLSEALYEYHSQCANILESLNARLMEIKNDASLRTFQPYIPKKLQELNLNAPTFGHDDLSPGDTQRMNGSNFYCSSLTTVSCSDSSNSINSITKKISPDDSCSIKNAPNTKWSSYGGCGTQNETKNSDALLLNRAKLKLAKTLNSSNKKNAIENESKKNGLPACNSTTSYLLGNSNFSTNSETMNSKNHSKTLPHSKSLLNVSSADTKIFPETKTSNNWNWDDPIDHNQHHLQHHSSNIDILNDFNMIKPESSFLWEQNTFSNAQVINTTASTSTTSYTKPNQITNDRNEKKIQSTSPLPSPVRSPARTPTDVRGPSCQALYDFDAENENEISFKEGDIIQLVSQVDDNWYEGNLNGRNGLFPVSYVQVLVPL</sequence>
<keyword evidence="5 10" id="KW-0728">SH3 domain</keyword>
<evidence type="ECO:0000256" key="10">
    <source>
        <dbReference type="PROSITE-ProRule" id="PRU00192"/>
    </source>
</evidence>
<dbReference type="PRINTS" id="PR00452">
    <property type="entry name" value="SH3DOMAIN"/>
</dbReference>
<evidence type="ECO:0000259" key="12">
    <source>
        <dbReference type="PROSITE" id="PS50002"/>
    </source>
</evidence>
<dbReference type="OrthoDB" id="443981at2759"/>
<dbReference type="SUPFAM" id="SSF50044">
    <property type="entry name" value="SH3-domain"/>
    <property type="match status" value="1"/>
</dbReference>
<evidence type="ECO:0000313" key="15">
    <source>
        <dbReference type="EnsemblMetazoa" id="KAF7489199.1"/>
    </source>
</evidence>
<evidence type="ECO:0000256" key="6">
    <source>
        <dbReference type="ARBA" id="ARBA00022583"/>
    </source>
</evidence>
<proteinExistence type="inferred from homology"/>
<evidence type="ECO:0000256" key="9">
    <source>
        <dbReference type="ARBA" id="ARBA00030140"/>
    </source>
</evidence>
<dbReference type="InterPro" id="IPR035824">
    <property type="entry name" value="Endophilin_A_SH3"/>
</dbReference>
<evidence type="ECO:0000256" key="2">
    <source>
        <dbReference type="ARBA" id="ARBA00004170"/>
    </source>
</evidence>
<gene>
    <name evidence="14" type="ORF">SSS_9160</name>
</gene>
<dbReference type="GO" id="GO:0016020">
    <property type="term" value="C:membrane"/>
    <property type="evidence" value="ECO:0007669"/>
    <property type="project" value="UniProtKB-SubCell"/>
</dbReference>
<feature type="domain" description="BAR" evidence="13">
    <location>
        <begin position="18"/>
        <end position="250"/>
    </location>
</feature>
<dbReference type="PROSITE" id="PS50002">
    <property type="entry name" value="SH3"/>
    <property type="match status" value="1"/>
</dbReference>
<dbReference type="Pfam" id="PF00018">
    <property type="entry name" value="SH3_1"/>
    <property type="match status" value="1"/>
</dbReference>
<dbReference type="PANTHER" id="PTHR14167">
    <property type="entry name" value="SH3 DOMAIN-CONTAINING"/>
    <property type="match status" value="1"/>
</dbReference>
<dbReference type="InterPro" id="IPR001452">
    <property type="entry name" value="SH3_domain"/>
</dbReference>
<dbReference type="InterPro" id="IPR050384">
    <property type="entry name" value="Endophilin_SH3RF"/>
</dbReference>
<evidence type="ECO:0000256" key="5">
    <source>
        <dbReference type="ARBA" id="ARBA00022443"/>
    </source>
</evidence>
<dbReference type="GO" id="GO:0016191">
    <property type="term" value="P:synaptic vesicle uncoating"/>
    <property type="evidence" value="ECO:0007669"/>
    <property type="project" value="TreeGrafter"/>
</dbReference>
<evidence type="ECO:0000256" key="3">
    <source>
        <dbReference type="ARBA" id="ARBA00006697"/>
    </source>
</evidence>
<dbReference type="Gene3D" id="1.20.1270.60">
    <property type="entry name" value="Arfaptin homology (AH) domain/BAR domain"/>
    <property type="match status" value="1"/>
</dbReference>
<comment type="subcellular location">
    <subcellularLocation>
        <location evidence="2">Membrane</location>
        <topology evidence="2">Peripheral membrane protein</topology>
    </subcellularLocation>
</comment>
<evidence type="ECO:0000256" key="1">
    <source>
        <dbReference type="ARBA" id="ARBA00003037"/>
    </source>
</evidence>
<dbReference type="Pfam" id="PF03114">
    <property type="entry name" value="BAR"/>
    <property type="match status" value="1"/>
</dbReference>
<dbReference type="SMART" id="SM00721">
    <property type="entry name" value="BAR"/>
    <property type="match status" value="1"/>
</dbReference>
<dbReference type="AlphaFoldDB" id="A0A834R3W4"/>